<comment type="caution">
    <text evidence="1">The sequence shown here is derived from an EMBL/GenBank/DDBJ whole genome shotgun (WGS) entry which is preliminary data.</text>
</comment>
<dbReference type="AlphaFoldDB" id="X0VZK5"/>
<feature type="non-terminal residue" evidence="1">
    <location>
        <position position="39"/>
    </location>
</feature>
<accession>X0VZK5</accession>
<dbReference type="EMBL" id="BARS01032608">
    <property type="protein sequence ID" value="GAG16507.1"/>
    <property type="molecule type" value="Genomic_DNA"/>
</dbReference>
<reference evidence="1" key="1">
    <citation type="journal article" date="2014" name="Front. Microbiol.">
        <title>High frequency of phylogenetically diverse reductive dehalogenase-homologous genes in deep subseafloor sedimentary metagenomes.</title>
        <authorList>
            <person name="Kawai M."/>
            <person name="Futagami T."/>
            <person name="Toyoda A."/>
            <person name="Takaki Y."/>
            <person name="Nishi S."/>
            <person name="Hori S."/>
            <person name="Arai W."/>
            <person name="Tsubouchi T."/>
            <person name="Morono Y."/>
            <person name="Uchiyama I."/>
            <person name="Ito T."/>
            <person name="Fujiyama A."/>
            <person name="Inagaki F."/>
            <person name="Takami H."/>
        </authorList>
    </citation>
    <scope>NUCLEOTIDE SEQUENCE</scope>
    <source>
        <strain evidence="1">Expedition CK06-06</strain>
    </source>
</reference>
<protein>
    <submittedName>
        <fullName evidence="1">Uncharacterized protein</fullName>
    </submittedName>
</protein>
<organism evidence="1">
    <name type="scientific">marine sediment metagenome</name>
    <dbReference type="NCBI Taxonomy" id="412755"/>
    <lineage>
        <taxon>unclassified sequences</taxon>
        <taxon>metagenomes</taxon>
        <taxon>ecological metagenomes</taxon>
    </lineage>
</organism>
<evidence type="ECO:0000313" key="1">
    <source>
        <dbReference type="EMBL" id="GAG16507.1"/>
    </source>
</evidence>
<name>X0VZK5_9ZZZZ</name>
<proteinExistence type="predicted"/>
<sequence>MERTNAVVFSKNEKKEYVIDEIEPELVVVPQSVDGIIAS</sequence>
<gene>
    <name evidence="1" type="ORF">S01H1_50601</name>
</gene>